<feature type="non-terminal residue" evidence="2">
    <location>
        <position position="1"/>
    </location>
</feature>
<dbReference type="AlphaFoldDB" id="A0A147BQK3"/>
<feature type="compositionally biased region" description="Basic and acidic residues" evidence="1">
    <location>
        <begin position="91"/>
        <end position="110"/>
    </location>
</feature>
<accession>A0A147BQK3</accession>
<feature type="region of interest" description="Disordered" evidence="1">
    <location>
        <begin position="71"/>
        <end position="110"/>
    </location>
</feature>
<evidence type="ECO:0000256" key="1">
    <source>
        <dbReference type="SAM" id="MobiDB-lite"/>
    </source>
</evidence>
<sequence length="110" mass="13146">FERKSVFSKRNCRNFCTGCNRILRQLQSCFTHSLRPKQRGRQRRLVTWSRRPTDIYFSTCSARASRLQAAKKKRKKYLKLTTTNINAESTNTREKQQRQRSHRPSELGRI</sequence>
<protein>
    <submittedName>
        <fullName evidence="2">Uncharacterized protein</fullName>
    </submittedName>
</protein>
<proteinExistence type="predicted"/>
<reference evidence="2" key="1">
    <citation type="journal article" date="2018" name="PLoS Negl. Trop. Dis.">
        <title>Sialome diversity of ticks revealed by RNAseq of single tick salivary glands.</title>
        <authorList>
            <person name="Perner J."/>
            <person name="Kropackova S."/>
            <person name="Kopacek P."/>
            <person name="Ribeiro J.M."/>
        </authorList>
    </citation>
    <scope>NUCLEOTIDE SEQUENCE</scope>
    <source>
        <strain evidence="2">Siblings of single egg batch collected in Ceske Budejovice</strain>
        <tissue evidence="2">Salivary glands</tissue>
    </source>
</reference>
<dbReference type="EMBL" id="GEGO01002368">
    <property type="protein sequence ID" value="JAR93036.1"/>
    <property type="molecule type" value="Transcribed_RNA"/>
</dbReference>
<organism evidence="2">
    <name type="scientific">Ixodes ricinus</name>
    <name type="common">Common tick</name>
    <name type="synonym">Acarus ricinus</name>
    <dbReference type="NCBI Taxonomy" id="34613"/>
    <lineage>
        <taxon>Eukaryota</taxon>
        <taxon>Metazoa</taxon>
        <taxon>Ecdysozoa</taxon>
        <taxon>Arthropoda</taxon>
        <taxon>Chelicerata</taxon>
        <taxon>Arachnida</taxon>
        <taxon>Acari</taxon>
        <taxon>Parasitiformes</taxon>
        <taxon>Ixodida</taxon>
        <taxon>Ixodoidea</taxon>
        <taxon>Ixodidae</taxon>
        <taxon>Ixodinae</taxon>
        <taxon>Ixodes</taxon>
    </lineage>
</organism>
<name>A0A147BQK3_IXORI</name>
<evidence type="ECO:0000313" key="2">
    <source>
        <dbReference type="EMBL" id="JAR93036.1"/>
    </source>
</evidence>